<evidence type="ECO:0000313" key="3">
    <source>
        <dbReference type="Proteomes" id="UP000317881"/>
    </source>
</evidence>
<protein>
    <submittedName>
        <fullName evidence="2">Uncharacterized protein</fullName>
    </submittedName>
</protein>
<comment type="caution">
    <text evidence="2">The sequence shown here is derived from an EMBL/GenBank/DDBJ whole genome shotgun (WGS) entry which is preliminary data.</text>
</comment>
<dbReference type="AlphaFoldDB" id="A0A4Y3VBD4"/>
<reference evidence="2 3" key="1">
    <citation type="submission" date="2019-06" db="EMBL/GenBank/DDBJ databases">
        <title>Whole genome shotgun sequence of Streptomyces spinoverrucosus NBRC 14228.</title>
        <authorList>
            <person name="Hosoyama A."/>
            <person name="Uohara A."/>
            <person name="Ohji S."/>
            <person name="Ichikawa N."/>
        </authorList>
    </citation>
    <scope>NUCLEOTIDE SEQUENCE [LARGE SCALE GENOMIC DNA]</scope>
    <source>
        <strain evidence="2 3">NBRC 14228</strain>
    </source>
</reference>
<organism evidence="2 3">
    <name type="scientific">Streptomyces spinoverrucosus</name>
    <dbReference type="NCBI Taxonomy" id="284043"/>
    <lineage>
        <taxon>Bacteria</taxon>
        <taxon>Bacillati</taxon>
        <taxon>Actinomycetota</taxon>
        <taxon>Actinomycetes</taxon>
        <taxon>Kitasatosporales</taxon>
        <taxon>Streptomycetaceae</taxon>
        <taxon>Streptomyces</taxon>
    </lineage>
</organism>
<evidence type="ECO:0000256" key="1">
    <source>
        <dbReference type="SAM" id="MobiDB-lite"/>
    </source>
</evidence>
<evidence type="ECO:0000313" key="2">
    <source>
        <dbReference type="EMBL" id="GEC03408.1"/>
    </source>
</evidence>
<keyword evidence="3" id="KW-1185">Reference proteome</keyword>
<accession>A0A4Y3VBD4</accession>
<proteinExistence type="predicted"/>
<dbReference type="Proteomes" id="UP000317881">
    <property type="component" value="Unassembled WGS sequence"/>
</dbReference>
<feature type="region of interest" description="Disordered" evidence="1">
    <location>
        <begin position="46"/>
        <end position="65"/>
    </location>
</feature>
<sequence length="65" mass="6648">MAVGELLAQVPVLRHGFVQGSDEGFVVFSEPAKFLGVRCAEFGGGPASSGSGTGWHDVGSAVRPM</sequence>
<dbReference type="EMBL" id="BJND01000007">
    <property type="protein sequence ID" value="GEC03408.1"/>
    <property type="molecule type" value="Genomic_DNA"/>
</dbReference>
<gene>
    <name evidence="2" type="ORF">SSP24_10630</name>
</gene>
<name>A0A4Y3VBD4_9ACTN</name>